<evidence type="ECO:0000256" key="1">
    <source>
        <dbReference type="ARBA" id="ARBA00008791"/>
    </source>
</evidence>
<organism evidence="3 4">
    <name type="scientific">Negadavirga shengliensis</name>
    <dbReference type="NCBI Taxonomy" id="1389218"/>
    <lineage>
        <taxon>Bacteria</taxon>
        <taxon>Pseudomonadati</taxon>
        <taxon>Bacteroidota</taxon>
        <taxon>Cytophagia</taxon>
        <taxon>Cytophagales</taxon>
        <taxon>Cyclobacteriaceae</taxon>
        <taxon>Negadavirga</taxon>
    </lineage>
</organism>
<comment type="similarity">
    <text evidence="1">Belongs to the universal stress protein A family.</text>
</comment>
<evidence type="ECO:0000313" key="4">
    <source>
        <dbReference type="Proteomes" id="UP001595818"/>
    </source>
</evidence>
<dbReference type="SUPFAM" id="SSF52402">
    <property type="entry name" value="Adenine nucleotide alpha hydrolases-like"/>
    <property type="match status" value="2"/>
</dbReference>
<feature type="domain" description="UspA" evidence="2">
    <location>
        <begin position="1"/>
        <end position="148"/>
    </location>
</feature>
<proteinExistence type="inferred from homology"/>
<dbReference type="Proteomes" id="UP001595818">
    <property type="component" value="Unassembled WGS sequence"/>
</dbReference>
<comment type="caution">
    <text evidence="3">The sequence shown here is derived from an EMBL/GenBank/DDBJ whole genome shotgun (WGS) entry which is preliminary data.</text>
</comment>
<dbReference type="InterPro" id="IPR006015">
    <property type="entry name" value="Universal_stress_UspA"/>
</dbReference>
<evidence type="ECO:0000313" key="3">
    <source>
        <dbReference type="EMBL" id="MFC4874246.1"/>
    </source>
</evidence>
<dbReference type="EMBL" id="JBHSJJ010000016">
    <property type="protein sequence ID" value="MFC4874246.1"/>
    <property type="molecule type" value="Genomic_DNA"/>
</dbReference>
<reference evidence="4" key="1">
    <citation type="journal article" date="2019" name="Int. J. Syst. Evol. Microbiol.">
        <title>The Global Catalogue of Microorganisms (GCM) 10K type strain sequencing project: providing services to taxonomists for standard genome sequencing and annotation.</title>
        <authorList>
            <consortium name="The Broad Institute Genomics Platform"/>
            <consortium name="The Broad Institute Genome Sequencing Center for Infectious Disease"/>
            <person name="Wu L."/>
            <person name="Ma J."/>
        </authorList>
    </citation>
    <scope>NUCLEOTIDE SEQUENCE [LARGE SCALE GENOMIC DNA]</scope>
    <source>
        <strain evidence="4">CGMCC 4.7466</strain>
    </source>
</reference>
<dbReference type="InterPro" id="IPR006016">
    <property type="entry name" value="UspA"/>
</dbReference>
<dbReference type="PRINTS" id="PR01438">
    <property type="entry name" value="UNVRSLSTRESS"/>
</dbReference>
<dbReference type="InterPro" id="IPR014729">
    <property type="entry name" value="Rossmann-like_a/b/a_fold"/>
</dbReference>
<dbReference type="CDD" id="cd00293">
    <property type="entry name" value="USP-like"/>
    <property type="match status" value="2"/>
</dbReference>
<evidence type="ECO:0000259" key="2">
    <source>
        <dbReference type="Pfam" id="PF00582"/>
    </source>
</evidence>
<dbReference type="PANTHER" id="PTHR46268">
    <property type="entry name" value="STRESS RESPONSE PROTEIN NHAX"/>
    <property type="match status" value="1"/>
</dbReference>
<name>A0ABV9T652_9BACT</name>
<keyword evidence="4" id="KW-1185">Reference proteome</keyword>
<dbReference type="Pfam" id="PF00582">
    <property type="entry name" value="Usp"/>
    <property type="match status" value="2"/>
</dbReference>
<gene>
    <name evidence="3" type="ORF">ACFPFU_21260</name>
</gene>
<sequence length="284" mass="32119">MKSILVPYDFSEEAENAFKFAQELATKAGCKLKLVHIIEIPATQHFNTMGEVNLEEDYIDKIYMVELINKRKAQVKKLEANHQNKPYQFSTRLAFGNPYAGISKEISEIKADVVIMGSKGSSGLEELLIGSNTEKVVRHTKCPVITVKQQVKVEDIKTIVFASDFSEDSKRVIKHLKDLQNLLGAELRLVKINTPNSFENTKTSNKRIREFIKSNNIENVRIDIYNSSSEEEGIIEFADDCDADMIAMATHGRTGFMHLLSGSIAEDVVNSAKRPVWTMRFKEE</sequence>
<feature type="domain" description="UspA" evidence="2">
    <location>
        <begin position="156"/>
        <end position="278"/>
    </location>
</feature>
<dbReference type="Gene3D" id="3.40.50.620">
    <property type="entry name" value="HUPs"/>
    <property type="match status" value="2"/>
</dbReference>
<protein>
    <submittedName>
        <fullName evidence="3">Universal stress protein</fullName>
    </submittedName>
</protein>
<dbReference type="RefSeq" id="WP_377067904.1">
    <property type="nucleotide sequence ID" value="NZ_JBHSJJ010000016.1"/>
</dbReference>
<dbReference type="PANTHER" id="PTHR46268:SF6">
    <property type="entry name" value="UNIVERSAL STRESS PROTEIN UP12"/>
    <property type="match status" value="1"/>
</dbReference>
<accession>A0ABV9T652</accession>